<comment type="catalytic activity">
    <reaction evidence="7 8 9">
        <text>alpha-D-glucose 6-phosphate = beta-D-fructose 6-phosphate</text>
        <dbReference type="Rhea" id="RHEA:11816"/>
        <dbReference type="ChEBI" id="CHEBI:57634"/>
        <dbReference type="ChEBI" id="CHEBI:58225"/>
        <dbReference type="EC" id="5.3.1.9"/>
    </reaction>
</comment>
<dbReference type="PROSITE" id="PS00174">
    <property type="entry name" value="P_GLUCOSE_ISOMERASE_2"/>
    <property type="match status" value="1"/>
</dbReference>
<dbReference type="EC" id="5.3.1.9" evidence="8"/>
<accession>A0A948TK30</accession>
<dbReference type="Pfam" id="PF00342">
    <property type="entry name" value="PGI"/>
    <property type="match status" value="1"/>
</dbReference>
<comment type="similarity">
    <text evidence="2 8 9">Belongs to the GPI family.</text>
</comment>
<evidence type="ECO:0000256" key="2">
    <source>
        <dbReference type="ARBA" id="ARBA00006604"/>
    </source>
</evidence>
<dbReference type="PROSITE" id="PS51463">
    <property type="entry name" value="P_GLUCOSE_ISOMERASE_3"/>
    <property type="match status" value="1"/>
</dbReference>
<organism evidence="10 11">
    <name type="scientific">Candidatus Paralactobacillus gallistercoris</name>
    <dbReference type="NCBI Taxonomy" id="2838724"/>
    <lineage>
        <taxon>Bacteria</taxon>
        <taxon>Bacillati</taxon>
        <taxon>Bacillota</taxon>
        <taxon>Bacilli</taxon>
        <taxon>Lactobacillales</taxon>
        <taxon>Lactobacillaceae</taxon>
        <taxon>Lactobacillus</taxon>
    </lineage>
</organism>
<dbReference type="GO" id="GO:0005829">
    <property type="term" value="C:cytosol"/>
    <property type="evidence" value="ECO:0007669"/>
    <property type="project" value="TreeGrafter"/>
</dbReference>
<dbReference type="AlphaFoldDB" id="A0A948TK30"/>
<dbReference type="PRINTS" id="PR00662">
    <property type="entry name" value="G6PISOMERASE"/>
</dbReference>
<dbReference type="GO" id="GO:0006094">
    <property type="term" value="P:gluconeogenesis"/>
    <property type="evidence" value="ECO:0007669"/>
    <property type="project" value="UniProtKB-UniRule"/>
</dbReference>
<gene>
    <name evidence="8" type="primary">pgi</name>
    <name evidence="10" type="ORF">H9901_05340</name>
</gene>
<comment type="caution">
    <text evidence="8">Lacks conserved residue(s) required for the propagation of feature annotation.</text>
</comment>
<dbReference type="InterPro" id="IPR018189">
    <property type="entry name" value="Phosphoglucose_isomerase_CS"/>
</dbReference>
<comment type="pathway">
    <text evidence="1 8 9">Carbohydrate degradation; glycolysis; D-glyceraldehyde 3-phosphate and glycerone phosphate from D-glucose: step 2/4.</text>
</comment>
<dbReference type="PROSITE" id="PS00765">
    <property type="entry name" value="P_GLUCOSE_ISOMERASE_1"/>
    <property type="match status" value="1"/>
</dbReference>
<dbReference type="SUPFAM" id="SSF53697">
    <property type="entry name" value="SIS domain"/>
    <property type="match status" value="1"/>
</dbReference>
<proteinExistence type="inferred from homology"/>
<dbReference type="NCBIfam" id="NF010697">
    <property type="entry name" value="PRK14097.1"/>
    <property type="match status" value="1"/>
</dbReference>
<evidence type="ECO:0000256" key="7">
    <source>
        <dbReference type="ARBA" id="ARBA00029321"/>
    </source>
</evidence>
<dbReference type="CDD" id="cd05016">
    <property type="entry name" value="SIS_PGI_2"/>
    <property type="match status" value="1"/>
</dbReference>
<sequence>MAYISLNDQYINQFVHAHELVQIQPMINTADQLLRSGTGAGHTFRGFLNWPVTYDKLELQRIKDTAALIQHNSEIFISIGIGGSYLGQRMAIAYLNGNFYNDNPNRHTPQILYAGNSLSSAYLADLLTLLDGHDFAVNVISKSGTTLEPSLAWRVLKQKLQVQYGDDEIKNHLFITTDRQHGALKAEALAKGYQTFVIPDDIGGRFSVLTPVGLLPIAVAGGDITQLLQGAADARLAYHDPDIMHNDAYRYAALRNILYRKGYAIELLESYEPNLHYFSEWWKQLMGESEGKDGKGIYPSAANFTTDLHSLGQYIQDGRRILMETVLNVAKVPHDLSVPTDADNYDGLNYLAGRSINQVNHTAYTGVIQAHLAGGVPVMSVDIPELSAYSLGYLIYFFEIAAAISGYLNGINPFDQPGVEAYKKNMFALLKHDNEME</sequence>
<reference evidence="10" key="2">
    <citation type="submission" date="2021-04" db="EMBL/GenBank/DDBJ databases">
        <authorList>
            <person name="Gilroy R."/>
        </authorList>
    </citation>
    <scope>NUCLEOTIDE SEQUENCE</scope>
    <source>
        <strain evidence="10">F6-6636</strain>
    </source>
</reference>
<dbReference type="GO" id="GO:0048029">
    <property type="term" value="F:monosaccharide binding"/>
    <property type="evidence" value="ECO:0007669"/>
    <property type="project" value="TreeGrafter"/>
</dbReference>
<name>A0A948TK30_9LACO</name>
<dbReference type="CDD" id="cd05015">
    <property type="entry name" value="SIS_PGI_1"/>
    <property type="match status" value="1"/>
</dbReference>
<feature type="active site" evidence="8">
    <location>
        <position position="423"/>
    </location>
</feature>
<protein>
    <recommendedName>
        <fullName evidence="8">Glucose-6-phosphate isomerase</fullName>
        <shortName evidence="8">GPI</shortName>
        <ecNumber evidence="8">5.3.1.9</ecNumber>
    </recommendedName>
    <alternativeName>
        <fullName evidence="8">Phosphoglucose isomerase</fullName>
        <shortName evidence="8">PGI</shortName>
    </alternativeName>
    <alternativeName>
        <fullName evidence="8">Phosphohexose isomerase</fullName>
        <shortName evidence="8">PHI</shortName>
    </alternativeName>
</protein>
<comment type="pathway">
    <text evidence="8">Carbohydrate biosynthesis; gluconeogenesis.</text>
</comment>
<keyword evidence="4 8" id="KW-0963">Cytoplasm</keyword>
<dbReference type="HAMAP" id="MF_00473">
    <property type="entry name" value="G6P_isomerase"/>
    <property type="match status" value="1"/>
</dbReference>
<reference evidence="10" key="1">
    <citation type="journal article" date="2021" name="PeerJ">
        <title>Extensive microbial diversity within the chicken gut microbiome revealed by metagenomics and culture.</title>
        <authorList>
            <person name="Gilroy R."/>
            <person name="Ravi A."/>
            <person name="Getino M."/>
            <person name="Pursley I."/>
            <person name="Horton D.L."/>
            <person name="Alikhan N.F."/>
            <person name="Baker D."/>
            <person name="Gharbi K."/>
            <person name="Hall N."/>
            <person name="Watson M."/>
            <person name="Adriaenssens E.M."/>
            <person name="Foster-Nyarko E."/>
            <person name="Jarju S."/>
            <person name="Secka A."/>
            <person name="Antonio M."/>
            <person name="Oren A."/>
            <person name="Chaudhuri R.R."/>
            <person name="La Ragione R."/>
            <person name="Hildebrand F."/>
            <person name="Pallen M.J."/>
        </authorList>
    </citation>
    <scope>NUCLEOTIDE SEQUENCE</scope>
    <source>
        <strain evidence="10">F6-6636</strain>
    </source>
</reference>
<dbReference type="Proteomes" id="UP000777303">
    <property type="component" value="Unassembled WGS sequence"/>
</dbReference>
<dbReference type="PANTHER" id="PTHR11469:SF1">
    <property type="entry name" value="GLUCOSE-6-PHOSPHATE ISOMERASE"/>
    <property type="match status" value="1"/>
</dbReference>
<evidence type="ECO:0000256" key="1">
    <source>
        <dbReference type="ARBA" id="ARBA00004926"/>
    </source>
</evidence>
<dbReference type="EMBL" id="JAHLFS010000063">
    <property type="protein sequence ID" value="MBU3852103.1"/>
    <property type="molecule type" value="Genomic_DNA"/>
</dbReference>
<evidence type="ECO:0000313" key="10">
    <source>
        <dbReference type="EMBL" id="MBU3852103.1"/>
    </source>
</evidence>
<dbReference type="InterPro" id="IPR046348">
    <property type="entry name" value="SIS_dom_sf"/>
</dbReference>
<dbReference type="GO" id="GO:0004347">
    <property type="term" value="F:glucose-6-phosphate isomerase activity"/>
    <property type="evidence" value="ECO:0007669"/>
    <property type="project" value="UniProtKB-UniRule"/>
</dbReference>
<keyword evidence="3 8" id="KW-0312">Gluconeogenesis</keyword>
<comment type="function">
    <text evidence="8">Catalyzes the reversible isomerization of glucose-6-phosphate to fructose-6-phosphate.</text>
</comment>
<comment type="subcellular location">
    <subcellularLocation>
        <location evidence="8">Cytoplasm</location>
    </subcellularLocation>
</comment>
<keyword evidence="5 8" id="KW-0324">Glycolysis</keyword>
<feature type="active site" description="Proton donor" evidence="8">
    <location>
        <position position="288"/>
    </location>
</feature>
<evidence type="ECO:0000256" key="6">
    <source>
        <dbReference type="ARBA" id="ARBA00023235"/>
    </source>
</evidence>
<evidence type="ECO:0000256" key="8">
    <source>
        <dbReference type="HAMAP-Rule" id="MF_00473"/>
    </source>
</evidence>
<evidence type="ECO:0000256" key="5">
    <source>
        <dbReference type="ARBA" id="ARBA00023152"/>
    </source>
</evidence>
<dbReference type="GO" id="GO:0006096">
    <property type="term" value="P:glycolytic process"/>
    <property type="evidence" value="ECO:0007669"/>
    <property type="project" value="UniProtKB-UniRule"/>
</dbReference>
<dbReference type="Gene3D" id="3.40.50.10490">
    <property type="entry name" value="Glucose-6-phosphate isomerase like protein, domain 1"/>
    <property type="match status" value="2"/>
</dbReference>
<dbReference type="InterPro" id="IPR035476">
    <property type="entry name" value="SIS_PGI_1"/>
</dbReference>
<dbReference type="FunFam" id="3.40.50.10490:FF:000016">
    <property type="entry name" value="Glucose-6-phosphate isomerase"/>
    <property type="match status" value="1"/>
</dbReference>
<dbReference type="FunFam" id="3.40.50.10490:FF:000015">
    <property type="entry name" value="Glucose-6-phosphate isomerase"/>
    <property type="match status" value="1"/>
</dbReference>
<evidence type="ECO:0000256" key="9">
    <source>
        <dbReference type="RuleBase" id="RU000612"/>
    </source>
</evidence>
<evidence type="ECO:0000256" key="4">
    <source>
        <dbReference type="ARBA" id="ARBA00022490"/>
    </source>
</evidence>
<dbReference type="InterPro" id="IPR035482">
    <property type="entry name" value="SIS_PGI_2"/>
</dbReference>
<dbReference type="GO" id="GO:0051156">
    <property type="term" value="P:glucose 6-phosphate metabolic process"/>
    <property type="evidence" value="ECO:0007669"/>
    <property type="project" value="TreeGrafter"/>
</dbReference>
<dbReference type="PANTHER" id="PTHR11469">
    <property type="entry name" value="GLUCOSE-6-PHOSPHATE ISOMERASE"/>
    <property type="match status" value="1"/>
</dbReference>
<dbReference type="GO" id="GO:0097367">
    <property type="term" value="F:carbohydrate derivative binding"/>
    <property type="evidence" value="ECO:0007669"/>
    <property type="project" value="InterPro"/>
</dbReference>
<evidence type="ECO:0000256" key="3">
    <source>
        <dbReference type="ARBA" id="ARBA00022432"/>
    </source>
</evidence>
<dbReference type="InterPro" id="IPR001672">
    <property type="entry name" value="G6P_Isomerase"/>
</dbReference>
<evidence type="ECO:0000313" key="11">
    <source>
        <dbReference type="Proteomes" id="UP000777303"/>
    </source>
</evidence>
<keyword evidence="6 8" id="KW-0413">Isomerase</keyword>
<comment type="caution">
    <text evidence="10">The sequence shown here is derived from an EMBL/GenBank/DDBJ whole genome shotgun (WGS) entry which is preliminary data.</text>
</comment>